<evidence type="ECO:0000256" key="2">
    <source>
        <dbReference type="ARBA" id="ARBA00022771"/>
    </source>
</evidence>
<sequence length="497" mass="55663">MEEELKCPICKKFYTNPVLLNCGHSICLACAVGLQSPAIQSDFEQQDFDKLSLNSETDSGIICSSRPNSYIGTPNSASLLALQSTVVLQCPVCKRLIWLDASQGAAALTRNRALARIVEKQRKDDMQYCQICGEEATDICEQCEVFYCKTCKQACHPNSGPLSNHNFIAANEGSTVLKLKQDGNCKEHSQVLSTYCMDCKILVCSVCCQRHIDHESVPIGNASKAQKNRLSLRLQQLSEKAKTASEFCQRLKSAENEIETNAYQLQANLVEQFDRLMRSITTKRDKLVEQIAKEREVKLQQLRDRATDCKRQLQKTNGFIQFSIELLKESDSVAFLQTASPMMCRAAEAERFFLKKFDRETVATEFDIAVDLHPVTEVVENIKFTPLQPPKSPKIVRNRCSVQGNSVTVAWLAQADNFVLELDDGSGENFHKVYSGKDRVCTVDGLLYGTVYKARVAAFNSAGGSPYSPCVSFQTEQSSFNFNRQSVHVDDEDLFRI</sequence>
<dbReference type="Pfam" id="PF00643">
    <property type="entry name" value="zf-B_box"/>
    <property type="match status" value="1"/>
</dbReference>
<reference evidence="11 12" key="1">
    <citation type="submission" date="2020-08" db="EMBL/GenBank/DDBJ databases">
        <authorList>
            <person name="Hejnol A."/>
        </authorList>
    </citation>
    <scope>NUCLEOTIDE SEQUENCE [LARGE SCALE GENOMIC DNA]</scope>
</reference>
<dbReference type="Proteomes" id="UP000549394">
    <property type="component" value="Unassembled WGS sequence"/>
</dbReference>
<dbReference type="FunFam" id="2.60.40.10:FF:000178">
    <property type="entry name" value="E3 ubiquitin-protein ligase TRIM9 isoform X1"/>
    <property type="match status" value="1"/>
</dbReference>
<proteinExistence type="predicted"/>
<dbReference type="GO" id="GO:0007411">
    <property type="term" value="P:axon guidance"/>
    <property type="evidence" value="ECO:0007669"/>
    <property type="project" value="TreeGrafter"/>
</dbReference>
<dbReference type="AlphaFoldDB" id="A0A7I8VP17"/>
<name>A0A7I8VP17_9ANNE</name>
<dbReference type="InterPro" id="IPR027370">
    <property type="entry name" value="Znf-RING_euk"/>
</dbReference>
<keyword evidence="1" id="KW-0479">Metal-binding</keyword>
<accession>A0A7I8VP17</accession>
<feature type="domain" description="Fibronectin type-III" evidence="9">
    <location>
        <begin position="389"/>
        <end position="478"/>
    </location>
</feature>
<dbReference type="InterPro" id="IPR013783">
    <property type="entry name" value="Ig-like_fold"/>
</dbReference>
<dbReference type="SUPFAM" id="SSF57845">
    <property type="entry name" value="B-box zinc-binding domain"/>
    <property type="match status" value="1"/>
</dbReference>
<dbReference type="OrthoDB" id="295536at2759"/>
<dbReference type="SMART" id="SM00060">
    <property type="entry name" value="FN3"/>
    <property type="match status" value="1"/>
</dbReference>
<dbReference type="CDD" id="cd00063">
    <property type="entry name" value="FN3"/>
    <property type="match status" value="1"/>
</dbReference>
<dbReference type="InterPro" id="IPR003649">
    <property type="entry name" value="Bbox_C"/>
</dbReference>
<dbReference type="InterPro" id="IPR003961">
    <property type="entry name" value="FN3_dom"/>
</dbReference>
<evidence type="ECO:0000256" key="5">
    <source>
        <dbReference type="ARBA" id="ARBA00023054"/>
    </source>
</evidence>
<feature type="domain" description="B box-type" evidence="8">
    <location>
        <begin position="180"/>
        <end position="219"/>
    </location>
</feature>
<dbReference type="InterPro" id="IPR001841">
    <property type="entry name" value="Znf_RING"/>
</dbReference>
<dbReference type="InterPro" id="IPR036116">
    <property type="entry name" value="FN3_sf"/>
</dbReference>
<dbReference type="PROSITE" id="PS50853">
    <property type="entry name" value="FN3"/>
    <property type="match status" value="1"/>
</dbReference>
<dbReference type="PROSITE" id="PS50119">
    <property type="entry name" value="ZF_BBOX"/>
    <property type="match status" value="2"/>
</dbReference>
<evidence type="ECO:0000256" key="3">
    <source>
        <dbReference type="ARBA" id="ARBA00022786"/>
    </source>
</evidence>
<keyword evidence="5" id="KW-0175">Coiled coil</keyword>
<keyword evidence="12" id="KW-1185">Reference proteome</keyword>
<dbReference type="Pfam" id="PF13445">
    <property type="entry name" value="zf-RING_UBOX"/>
    <property type="match status" value="1"/>
</dbReference>
<evidence type="ECO:0000256" key="4">
    <source>
        <dbReference type="ARBA" id="ARBA00022833"/>
    </source>
</evidence>
<keyword evidence="2 6" id="KW-0863">Zinc-finger</keyword>
<evidence type="ECO:0000259" key="9">
    <source>
        <dbReference type="PROSITE" id="PS50853"/>
    </source>
</evidence>
<organism evidence="11 12">
    <name type="scientific">Dimorphilus gyrociliatus</name>
    <dbReference type="NCBI Taxonomy" id="2664684"/>
    <lineage>
        <taxon>Eukaryota</taxon>
        <taxon>Metazoa</taxon>
        <taxon>Spiralia</taxon>
        <taxon>Lophotrochozoa</taxon>
        <taxon>Annelida</taxon>
        <taxon>Polychaeta</taxon>
        <taxon>Polychaeta incertae sedis</taxon>
        <taxon>Dinophilidae</taxon>
        <taxon>Dimorphilus</taxon>
    </lineage>
</organism>
<dbReference type="Gene3D" id="2.60.40.10">
    <property type="entry name" value="Immunoglobulins"/>
    <property type="match status" value="1"/>
</dbReference>
<dbReference type="InterPro" id="IPR000315">
    <property type="entry name" value="Znf_B-box"/>
</dbReference>
<dbReference type="SMART" id="SM00336">
    <property type="entry name" value="BBOX"/>
    <property type="match status" value="2"/>
</dbReference>
<evidence type="ECO:0000313" key="11">
    <source>
        <dbReference type="EMBL" id="CAD5118039.1"/>
    </source>
</evidence>
<evidence type="ECO:0000259" key="8">
    <source>
        <dbReference type="PROSITE" id="PS50119"/>
    </source>
</evidence>
<keyword evidence="3" id="KW-0833">Ubl conjugation pathway</keyword>
<dbReference type="PROSITE" id="PS51262">
    <property type="entry name" value="COS"/>
    <property type="match status" value="1"/>
</dbReference>
<dbReference type="CDD" id="cd19756">
    <property type="entry name" value="Bbox2"/>
    <property type="match status" value="1"/>
</dbReference>
<dbReference type="Gene3D" id="3.30.160.60">
    <property type="entry name" value="Classic Zinc Finger"/>
    <property type="match status" value="1"/>
</dbReference>
<feature type="domain" description="RING-type" evidence="7">
    <location>
        <begin position="7"/>
        <end position="30"/>
    </location>
</feature>
<dbReference type="PANTHER" id="PTHR24099:SF15">
    <property type="entry name" value="E3 UBIQUITIN-PROTEIN LIGASE TRIM9"/>
    <property type="match status" value="1"/>
</dbReference>
<dbReference type="InterPro" id="IPR013083">
    <property type="entry name" value="Znf_RING/FYVE/PHD"/>
</dbReference>
<dbReference type="InterPro" id="IPR050617">
    <property type="entry name" value="E3_ligase_FN3/SPRY"/>
</dbReference>
<dbReference type="Gene3D" id="3.30.40.10">
    <property type="entry name" value="Zinc/RING finger domain, C3HC4 (zinc finger)"/>
    <property type="match status" value="1"/>
</dbReference>
<dbReference type="SMART" id="SM00502">
    <property type="entry name" value="BBC"/>
    <property type="match status" value="1"/>
</dbReference>
<evidence type="ECO:0000256" key="6">
    <source>
        <dbReference type="PROSITE-ProRule" id="PRU00024"/>
    </source>
</evidence>
<dbReference type="Gene3D" id="1.20.5.170">
    <property type="match status" value="1"/>
</dbReference>
<dbReference type="SUPFAM" id="SSF49265">
    <property type="entry name" value="Fibronectin type III"/>
    <property type="match status" value="1"/>
</dbReference>
<evidence type="ECO:0000259" key="10">
    <source>
        <dbReference type="PROSITE" id="PS51262"/>
    </source>
</evidence>
<dbReference type="GO" id="GO:0008270">
    <property type="term" value="F:zinc ion binding"/>
    <property type="evidence" value="ECO:0007669"/>
    <property type="project" value="UniProtKB-KW"/>
</dbReference>
<dbReference type="Pfam" id="PF22586">
    <property type="entry name" value="ANCHR-like_BBOX"/>
    <property type="match status" value="1"/>
</dbReference>
<keyword evidence="4" id="KW-0862">Zinc</keyword>
<feature type="domain" description="COS" evidence="10">
    <location>
        <begin position="327"/>
        <end position="385"/>
    </location>
</feature>
<evidence type="ECO:0000313" key="12">
    <source>
        <dbReference type="Proteomes" id="UP000549394"/>
    </source>
</evidence>
<dbReference type="PROSITE" id="PS50089">
    <property type="entry name" value="ZF_RING_2"/>
    <property type="match status" value="1"/>
</dbReference>
<dbReference type="SMART" id="SM00184">
    <property type="entry name" value="RING"/>
    <property type="match status" value="1"/>
</dbReference>
<dbReference type="EMBL" id="CAJFCJ010000007">
    <property type="protein sequence ID" value="CAD5118039.1"/>
    <property type="molecule type" value="Genomic_DNA"/>
</dbReference>
<evidence type="ECO:0000256" key="1">
    <source>
        <dbReference type="ARBA" id="ARBA00022723"/>
    </source>
</evidence>
<dbReference type="Gene3D" id="4.10.830.40">
    <property type="match status" value="1"/>
</dbReference>
<dbReference type="SUPFAM" id="SSF57850">
    <property type="entry name" value="RING/U-box"/>
    <property type="match status" value="1"/>
</dbReference>
<dbReference type="PANTHER" id="PTHR24099">
    <property type="entry name" value="E3 UBIQUITIN-PROTEIN LIGASE TRIM36-RELATED"/>
    <property type="match status" value="1"/>
</dbReference>
<comment type="caution">
    <text evidence="11">The sequence shown here is derived from an EMBL/GenBank/DDBJ whole genome shotgun (WGS) entry which is preliminary data.</text>
</comment>
<evidence type="ECO:0000259" key="7">
    <source>
        <dbReference type="PROSITE" id="PS50089"/>
    </source>
</evidence>
<protein>
    <submittedName>
        <fullName evidence="11">DgyrCDS6780</fullName>
    </submittedName>
</protein>
<dbReference type="Pfam" id="PF00041">
    <property type="entry name" value="fn3"/>
    <property type="match status" value="1"/>
</dbReference>
<feature type="domain" description="B box-type" evidence="8">
    <location>
        <begin position="124"/>
        <end position="170"/>
    </location>
</feature>
<dbReference type="InterPro" id="IPR017903">
    <property type="entry name" value="COS_domain"/>
</dbReference>
<dbReference type="GO" id="GO:0043005">
    <property type="term" value="C:neuron projection"/>
    <property type="evidence" value="ECO:0007669"/>
    <property type="project" value="TreeGrafter"/>
</dbReference>
<gene>
    <name evidence="11" type="ORF">DGYR_LOCUS6479</name>
</gene>